<accession>A0ABS5XWY4</accession>
<protein>
    <submittedName>
        <fullName evidence="1">Class I SAM-dependent methyltransferase</fullName>
    </submittedName>
</protein>
<keyword evidence="1" id="KW-0489">Methyltransferase</keyword>
<evidence type="ECO:0000313" key="2">
    <source>
        <dbReference type="Proteomes" id="UP000740605"/>
    </source>
</evidence>
<dbReference type="GO" id="GO:0032259">
    <property type="term" value="P:methylation"/>
    <property type="evidence" value="ECO:0007669"/>
    <property type="project" value="UniProtKB-KW"/>
</dbReference>
<dbReference type="Gene3D" id="3.40.50.150">
    <property type="entry name" value="Vaccinia Virus protein VP39"/>
    <property type="match status" value="1"/>
</dbReference>
<keyword evidence="2" id="KW-1185">Reference proteome</keyword>
<name>A0ABS5XWY4_9MICO</name>
<organism evidence="1 2">
    <name type="scientific">Microbacterium flavum</name>
    <dbReference type="NCBI Taxonomy" id="415216"/>
    <lineage>
        <taxon>Bacteria</taxon>
        <taxon>Bacillati</taxon>
        <taxon>Actinomycetota</taxon>
        <taxon>Actinomycetes</taxon>
        <taxon>Micrococcales</taxon>
        <taxon>Microbacteriaceae</taxon>
        <taxon>Microbacterium</taxon>
    </lineage>
</organism>
<comment type="caution">
    <text evidence="1">The sequence shown here is derived from an EMBL/GenBank/DDBJ whole genome shotgun (WGS) entry which is preliminary data.</text>
</comment>
<gene>
    <name evidence="1" type="ORF">J0P97_13430</name>
</gene>
<dbReference type="GO" id="GO:0008168">
    <property type="term" value="F:methyltransferase activity"/>
    <property type="evidence" value="ECO:0007669"/>
    <property type="project" value="UniProtKB-KW"/>
</dbReference>
<reference evidence="1 2" key="1">
    <citation type="submission" date="2021-03" db="EMBL/GenBank/DDBJ databases">
        <title>Microbacterium pauli sp. nov., isolated from microfiltered milk.</title>
        <authorList>
            <person name="Bellassi P."/>
            <person name="Fontana A."/>
            <person name="Callegari M.L."/>
            <person name="Lorenzo M."/>
            <person name="Cappa F."/>
        </authorList>
    </citation>
    <scope>NUCLEOTIDE SEQUENCE [LARGE SCALE GENOMIC DNA]</scope>
    <source>
        <strain evidence="1 2">DSM 18909</strain>
    </source>
</reference>
<proteinExistence type="predicted"/>
<keyword evidence="1" id="KW-0808">Transferase</keyword>
<evidence type="ECO:0000313" key="1">
    <source>
        <dbReference type="EMBL" id="MBT8799062.1"/>
    </source>
</evidence>
<dbReference type="InterPro" id="IPR029063">
    <property type="entry name" value="SAM-dependent_MTases_sf"/>
</dbReference>
<sequence length="277" mass="30184">MTGQITRGTTGTNRLRRVDRWIARHPALRRTGDPLVVDLGFGASGVTAFELEARLRRARPGVEVLGLEIDPARVARARAQLEEVRAGRTPFSPDARVSFARGGFEVPVPDEDPGRGGATRRAAVIRAFNVLRQYDESDVAGAWALMCARLQPGGILVEGTCDELGRVCTWVELGADAAPRTLTLSLRLQDLTSPSIAAERLPKALIHRNVPGERVHDYLSALDVEWVRAVGSVPFGPVHRWRTALDALAAGGWPVQSRSRWRLGEVTIPWEAVAPSS</sequence>
<dbReference type="Proteomes" id="UP000740605">
    <property type="component" value="Unassembled WGS sequence"/>
</dbReference>
<dbReference type="SUPFAM" id="SSF53335">
    <property type="entry name" value="S-adenosyl-L-methionine-dependent methyltransferases"/>
    <property type="match status" value="1"/>
</dbReference>
<dbReference type="EMBL" id="JAFLHG010000013">
    <property type="protein sequence ID" value="MBT8799062.1"/>
    <property type="molecule type" value="Genomic_DNA"/>
</dbReference>